<dbReference type="EMBL" id="BAAFGZ010000104">
    <property type="protein sequence ID" value="GAB0134963.1"/>
    <property type="molecule type" value="Genomic_DNA"/>
</dbReference>
<comment type="caution">
    <text evidence="2">The sequence shown here is derived from an EMBL/GenBank/DDBJ whole genome shotgun (WGS) entry which is preliminary data.</text>
</comment>
<protein>
    <recommendedName>
        <fullName evidence="4">RanBP2-type domain-containing protein</fullName>
    </recommendedName>
</protein>
<feature type="region of interest" description="Disordered" evidence="1">
    <location>
        <begin position="173"/>
        <end position="198"/>
    </location>
</feature>
<feature type="compositionally biased region" description="Polar residues" evidence="1">
    <location>
        <begin position="100"/>
        <end position="112"/>
    </location>
</feature>
<feature type="compositionally biased region" description="Polar residues" evidence="1">
    <location>
        <begin position="188"/>
        <end position="198"/>
    </location>
</feature>
<evidence type="ECO:0000313" key="2">
    <source>
        <dbReference type="EMBL" id="GAB0134963.1"/>
    </source>
</evidence>
<sequence length="198" mass="22444">MHLKNAHFVCPEDLDNRVDQCRQGKHCNPYFWCGFCVQRIAVDLNDGNGNAWTKRFDHVDAHFCGRGAYSQQSIEEWKHETQTPVAAPDSSHGSPRPGITMSQTVSSTSASQKRPAGPMVSEVPRRKRKRNKWAEMWQCCECAMFMNLRTSSACVSCGRYRCHECPITKELLPDEDAPETGQDEQQRQDSQYLSLCAG</sequence>
<accession>A0ABQ0CNE7</accession>
<evidence type="ECO:0000256" key="1">
    <source>
        <dbReference type="SAM" id="MobiDB-lite"/>
    </source>
</evidence>
<feature type="compositionally biased region" description="Acidic residues" evidence="1">
    <location>
        <begin position="173"/>
        <end position="182"/>
    </location>
</feature>
<evidence type="ECO:0000313" key="3">
    <source>
        <dbReference type="Proteomes" id="UP001562357"/>
    </source>
</evidence>
<reference evidence="3" key="1">
    <citation type="submission" date="2024-06" db="EMBL/GenBank/DDBJ databases">
        <title>Draft Genome Sequences of Epichloe bromicola Strains Isolated from Elymus ciliaris.</title>
        <authorList>
            <consortium name="Epichloe bromicola genome sequencing consortium"/>
            <person name="Miura A."/>
            <person name="Imano S."/>
            <person name="Ashida A."/>
            <person name="Sato I."/>
            <person name="Chiba S."/>
            <person name="Tanaka A."/>
            <person name="Camagna M."/>
            <person name="Takemoto D."/>
        </authorList>
    </citation>
    <scope>NUCLEOTIDE SEQUENCE [LARGE SCALE GENOMIC DNA]</scope>
    <source>
        <strain evidence="3">DP</strain>
    </source>
</reference>
<proteinExistence type="predicted"/>
<organism evidence="2 3">
    <name type="scientific">Epichloe bromicola</name>
    <dbReference type="NCBI Taxonomy" id="79588"/>
    <lineage>
        <taxon>Eukaryota</taxon>
        <taxon>Fungi</taxon>
        <taxon>Dikarya</taxon>
        <taxon>Ascomycota</taxon>
        <taxon>Pezizomycotina</taxon>
        <taxon>Sordariomycetes</taxon>
        <taxon>Hypocreomycetidae</taxon>
        <taxon>Hypocreales</taxon>
        <taxon>Clavicipitaceae</taxon>
        <taxon>Epichloe</taxon>
    </lineage>
</organism>
<evidence type="ECO:0008006" key="4">
    <source>
        <dbReference type="Google" id="ProtNLM"/>
    </source>
</evidence>
<keyword evidence="3" id="KW-1185">Reference proteome</keyword>
<feature type="region of interest" description="Disordered" evidence="1">
    <location>
        <begin position="78"/>
        <end position="127"/>
    </location>
</feature>
<gene>
    <name evidence="2" type="primary">g3315</name>
    <name evidence="2" type="ORF">EsDP_00003315</name>
</gene>
<dbReference type="Proteomes" id="UP001562357">
    <property type="component" value="Unassembled WGS sequence"/>
</dbReference>
<name>A0ABQ0CNE7_9HYPO</name>